<dbReference type="AlphaFoldDB" id="A0A2P2J096"/>
<proteinExistence type="predicted"/>
<evidence type="ECO:0000313" key="1">
    <source>
        <dbReference type="EMBL" id="MBW86914.1"/>
    </source>
</evidence>
<organism evidence="1">
    <name type="scientific">Rhizophora mucronata</name>
    <name type="common">Asiatic mangrove</name>
    <dbReference type="NCBI Taxonomy" id="61149"/>
    <lineage>
        <taxon>Eukaryota</taxon>
        <taxon>Viridiplantae</taxon>
        <taxon>Streptophyta</taxon>
        <taxon>Embryophyta</taxon>
        <taxon>Tracheophyta</taxon>
        <taxon>Spermatophyta</taxon>
        <taxon>Magnoliopsida</taxon>
        <taxon>eudicotyledons</taxon>
        <taxon>Gunneridae</taxon>
        <taxon>Pentapetalae</taxon>
        <taxon>rosids</taxon>
        <taxon>fabids</taxon>
        <taxon>Malpighiales</taxon>
        <taxon>Rhizophoraceae</taxon>
        <taxon>Rhizophora</taxon>
    </lineage>
</organism>
<reference evidence="1" key="1">
    <citation type="submission" date="2018-02" db="EMBL/GenBank/DDBJ databases">
        <title>Rhizophora mucronata_Transcriptome.</title>
        <authorList>
            <person name="Meera S.P."/>
            <person name="Sreeshan A."/>
            <person name="Augustine A."/>
        </authorList>
    </citation>
    <scope>NUCLEOTIDE SEQUENCE</scope>
    <source>
        <tissue evidence="1">Leaf</tissue>
    </source>
</reference>
<dbReference type="EMBL" id="GGEC01006431">
    <property type="protein sequence ID" value="MBW86914.1"/>
    <property type="molecule type" value="Transcribed_RNA"/>
</dbReference>
<sequence length="46" mass="5011">MSNTLSSCGLMNLGSSAVNKMVDRRSSLALKKLLRTMKVVNCILLI</sequence>
<name>A0A2P2J096_RHIMU</name>
<protein>
    <submittedName>
        <fullName evidence="1">Uncharacterized protein</fullName>
    </submittedName>
</protein>
<accession>A0A2P2J096</accession>